<evidence type="ECO:0000256" key="6">
    <source>
        <dbReference type="SAM" id="MobiDB-lite"/>
    </source>
</evidence>
<reference evidence="9" key="1">
    <citation type="submission" date="2022-11" db="EMBL/GenBank/DDBJ databases">
        <title>Genome Resource of Sclerotinia nivalis Strain SnTB1, a Plant Pathogen Isolated from American Ginseng.</title>
        <authorList>
            <person name="Fan S."/>
        </authorList>
    </citation>
    <scope>NUCLEOTIDE SEQUENCE</scope>
    <source>
        <strain evidence="9">SnTB1</strain>
    </source>
</reference>
<sequence>MEAVTFPALGFTKVSLLFLYKRIFAVRAFRLICWVLIVLASLWATLFFFLIIFQCHPVSIFWTKFEFQYGDSCFQTIPFYESTTYTDFLLDILILALPIPMIWKLQLPLKQKIAVSFVFLLGTFVLFAGIVRLVLFFQLAPNVKLHYKDITFYTPPIFVWCAIENGMAVLSACLPTLRPLFVGDKSLFSLHALNTMNSWRSRLLGSKNSSRSGAVEDTYHRQTSSDGDQYPLSKSGGGEEYNLDGINKTVTYKVTTV</sequence>
<feature type="transmembrane region" description="Helical" evidence="7">
    <location>
        <begin position="157"/>
        <end position="177"/>
    </location>
</feature>
<gene>
    <name evidence="9" type="ORF">OCU04_012694</name>
</gene>
<evidence type="ECO:0000259" key="8">
    <source>
        <dbReference type="Pfam" id="PF20684"/>
    </source>
</evidence>
<keyword evidence="3 7" id="KW-1133">Transmembrane helix</keyword>
<keyword evidence="4 7" id="KW-0472">Membrane</keyword>
<dbReference type="InterPro" id="IPR052337">
    <property type="entry name" value="SAT4-like"/>
</dbReference>
<evidence type="ECO:0000313" key="9">
    <source>
        <dbReference type="EMBL" id="KAJ8058509.1"/>
    </source>
</evidence>
<organism evidence="9 10">
    <name type="scientific">Sclerotinia nivalis</name>
    <dbReference type="NCBI Taxonomy" id="352851"/>
    <lineage>
        <taxon>Eukaryota</taxon>
        <taxon>Fungi</taxon>
        <taxon>Dikarya</taxon>
        <taxon>Ascomycota</taxon>
        <taxon>Pezizomycotina</taxon>
        <taxon>Leotiomycetes</taxon>
        <taxon>Helotiales</taxon>
        <taxon>Sclerotiniaceae</taxon>
        <taxon>Sclerotinia</taxon>
    </lineage>
</organism>
<dbReference type="Proteomes" id="UP001152300">
    <property type="component" value="Unassembled WGS sequence"/>
</dbReference>
<evidence type="ECO:0000256" key="4">
    <source>
        <dbReference type="ARBA" id="ARBA00023136"/>
    </source>
</evidence>
<dbReference type="EMBL" id="JAPEIS010000016">
    <property type="protein sequence ID" value="KAJ8058509.1"/>
    <property type="molecule type" value="Genomic_DNA"/>
</dbReference>
<dbReference type="AlphaFoldDB" id="A0A9X0A9V6"/>
<dbReference type="InterPro" id="IPR049326">
    <property type="entry name" value="Rhodopsin_dom_fungi"/>
</dbReference>
<feature type="transmembrane region" description="Helical" evidence="7">
    <location>
        <begin position="117"/>
        <end position="137"/>
    </location>
</feature>
<evidence type="ECO:0000313" key="10">
    <source>
        <dbReference type="Proteomes" id="UP001152300"/>
    </source>
</evidence>
<dbReference type="PANTHER" id="PTHR33048:SF134">
    <property type="entry name" value="INTEGRAL MEMBRANE PROTEIN"/>
    <property type="match status" value="1"/>
</dbReference>
<feature type="region of interest" description="Disordered" evidence="6">
    <location>
        <begin position="206"/>
        <end position="238"/>
    </location>
</feature>
<keyword evidence="2 7" id="KW-0812">Transmembrane</keyword>
<dbReference type="GO" id="GO:0016020">
    <property type="term" value="C:membrane"/>
    <property type="evidence" value="ECO:0007669"/>
    <property type="project" value="UniProtKB-SubCell"/>
</dbReference>
<evidence type="ECO:0000256" key="7">
    <source>
        <dbReference type="SAM" id="Phobius"/>
    </source>
</evidence>
<feature type="transmembrane region" description="Helical" evidence="7">
    <location>
        <begin position="31"/>
        <end position="53"/>
    </location>
</feature>
<dbReference type="PANTHER" id="PTHR33048">
    <property type="entry name" value="PTH11-LIKE INTEGRAL MEMBRANE PROTEIN (AFU_ORTHOLOGUE AFUA_5G11245)"/>
    <property type="match status" value="1"/>
</dbReference>
<comment type="similarity">
    <text evidence="5">Belongs to the SAT4 family.</text>
</comment>
<protein>
    <recommendedName>
        <fullName evidence="8">Rhodopsin domain-containing protein</fullName>
    </recommendedName>
</protein>
<accession>A0A9X0A9V6</accession>
<comment type="subcellular location">
    <subcellularLocation>
        <location evidence="1">Membrane</location>
        <topology evidence="1">Multi-pass membrane protein</topology>
    </subcellularLocation>
</comment>
<feature type="transmembrane region" description="Helical" evidence="7">
    <location>
        <begin position="6"/>
        <end position="24"/>
    </location>
</feature>
<dbReference type="OrthoDB" id="5391602at2759"/>
<feature type="transmembrane region" description="Helical" evidence="7">
    <location>
        <begin position="88"/>
        <end position="105"/>
    </location>
</feature>
<keyword evidence="10" id="KW-1185">Reference proteome</keyword>
<evidence type="ECO:0000256" key="5">
    <source>
        <dbReference type="ARBA" id="ARBA00038359"/>
    </source>
</evidence>
<evidence type="ECO:0000256" key="3">
    <source>
        <dbReference type="ARBA" id="ARBA00022989"/>
    </source>
</evidence>
<proteinExistence type="inferred from homology"/>
<evidence type="ECO:0000256" key="1">
    <source>
        <dbReference type="ARBA" id="ARBA00004141"/>
    </source>
</evidence>
<feature type="domain" description="Rhodopsin" evidence="8">
    <location>
        <begin position="6"/>
        <end position="181"/>
    </location>
</feature>
<dbReference type="Pfam" id="PF20684">
    <property type="entry name" value="Fung_rhodopsin"/>
    <property type="match status" value="1"/>
</dbReference>
<comment type="caution">
    <text evidence="9">The sequence shown here is derived from an EMBL/GenBank/DDBJ whole genome shotgun (WGS) entry which is preliminary data.</text>
</comment>
<name>A0A9X0A9V6_9HELO</name>
<evidence type="ECO:0000256" key="2">
    <source>
        <dbReference type="ARBA" id="ARBA00022692"/>
    </source>
</evidence>